<dbReference type="Proteomes" id="UP000319514">
    <property type="component" value="Unassembled WGS sequence"/>
</dbReference>
<proteinExistence type="predicted"/>
<organism evidence="2 3">
    <name type="scientific">Oryzihumus leptocrescens</name>
    <dbReference type="NCBI Taxonomy" id="297536"/>
    <lineage>
        <taxon>Bacteria</taxon>
        <taxon>Bacillati</taxon>
        <taxon>Actinomycetota</taxon>
        <taxon>Actinomycetes</taxon>
        <taxon>Micrococcales</taxon>
        <taxon>Intrasporangiaceae</taxon>
        <taxon>Oryzihumus</taxon>
    </lineage>
</organism>
<dbReference type="Pfam" id="PF12728">
    <property type="entry name" value="HTH_17"/>
    <property type="match status" value="1"/>
</dbReference>
<evidence type="ECO:0000259" key="1">
    <source>
        <dbReference type="Pfam" id="PF12728"/>
    </source>
</evidence>
<dbReference type="AlphaFoldDB" id="A0A542ZGH7"/>
<evidence type="ECO:0000313" key="2">
    <source>
        <dbReference type="EMBL" id="TQL59446.1"/>
    </source>
</evidence>
<sequence>MAKRFIQLADVSEILDISSAQAYALVRSGELPAIKVGGRGQWRVEATELENYIQRMYAETKTFVAAHPFGQTGDAAEDAEPVD</sequence>
<dbReference type="OrthoDB" id="5524782at2"/>
<name>A0A542ZGH7_9MICO</name>
<protein>
    <submittedName>
        <fullName evidence="2">AlpA family transcriptional regulator</fullName>
    </submittedName>
</protein>
<reference evidence="2 3" key="1">
    <citation type="submission" date="2019-06" db="EMBL/GenBank/DDBJ databases">
        <title>Sequencing the genomes of 1000 actinobacteria strains.</title>
        <authorList>
            <person name="Klenk H.-P."/>
        </authorList>
    </citation>
    <scope>NUCLEOTIDE SEQUENCE [LARGE SCALE GENOMIC DNA]</scope>
    <source>
        <strain evidence="2 3">DSM 18082</strain>
    </source>
</reference>
<dbReference type="EMBL" id="VFOQ01000001">
    <property type="protein sequence ID" value="TQL59446.1"/>
    <property type="molecule type" value="Genomic_DNA"/>
</dbReference>
<dbReference type="InterPro" id="IPR041657">
    <property type="entry name" value="HTH_17"/>
</dbReference>
<dbReference type="RefSeq" id="WP_141787467.1">
    <property type="nucleotide sequence ID" value="NZ_BAAAKX010000013.1"/>
</dbReference>
<evidence type="ECO:0000313" key="3">
    <source>
        <dbReference type="Proteomes" id="UP000319514"/>
    </source>
</evidence>
<keyword evidence="3" id="KW-1185">Reference proteome</keyword>
<gene>
    <name evidence="2" type="ORF">FB474_0800</name>
</gene>
<accession>A0A542ZGH7</accession>
<feature type="domain" description="Helix-turn-helix" evidence="1">
    <location>
        <begin position="8"/>
        <end position="55"/>
    </location>
</feature>
<comment type="caution">
    <text evidence="2">The sequence shown here is derived from an EMBL/GenBank/DDBJ whole genome shotgun (WGS) entry which is preliminary data.</text>
</comment>